<proteinExistence type="predicted"/>
<dbReference type="AlphaFoldDB" id="A0A4Y2TH11"/>
<protein>
    <submittedName>
        <fullName evidence="2">Uncharacterized protein</fullName>
    </submittedName>
</protein>
<dbReference type="Proteomes" id="UP000499080">
    <property type="component" value="Unassembled WGS sequence"/>
</dbReference>
<sequence>MISSGSHQQHNFLYCKSVRKHSNTSLRRQKKCRGSIFHLARTKHSPQMVGKTARTDYSTPGETVGPETRSRLFNQPPSPVNHHSNAESGECSGGI</sequence>
<feature type="region of interest" description="Disordered" evidence="1">
    <location>
        <begin position="43"/>
        <end position="95"/>
    </location>
</feature>
<reference evidence="2 3" key="1">
    <citation type="journal article" date="2019" name="Sci. Rep.">
        <title>Orb-weaving spider Araneus ventricosus genome elucidates the spidroin gene catalogue.</title>
        <authorList>
            <person name="Kono N."/>
            <person name="Nakamura H."/>
            <person name="Ohtoshi R."/>
            <person name="Moran D.A.P."/>
            <person name="Shinohara A."/>
            <person name="Yoshida Y."/>
            <person name="Fujiwara M."/>
            <person name="Mori M."/>
            <person name="Tomita M."/>
            <person name="Arakawa K."/>
        </authorList>
    </citation>
    <scope>NUCLEOTIDE SEQUENCE [LARGE SCALE GENOMIC DNA]</scope>
</reference>
<accession>A0A4Y2TH11</accession>
<organism evidence="2 3">
    <name type="scientific">Araneus ventricosus</name>
    <name type="common">Orbweaver spider</name>
    <name type="synonym">Epeira ventricosa</name>
    <dbReference type="NCBI Taxonomy" id="182803"/>
    <lineage>
        <taxon>Eukaryota</taxon>
        <taxon>Metazoa</taxon>
        <taxon>Ecdysozoa</taxon>
        <taxon>Arthropoda</taxon>
        <taxon>Chelicerata</taxon>
        <taxon>Arachnida</taxon>
        <taxon>Araneae</taxon>
        <taxon>Araneomorphae</taxon>
        <taxon>Entelegynae</taxon>
        <taxon>Araneoidea</taxon>
        <taxon>Araneidae</taxon>
        <taxon>Araneus</taxon>
    </lineage>
</organism>
<name>A0A4Y2TH11_ARAVE</name>
<evidence type="ECO:0000313" key="2">
    <source>
        <dbReference type="EMBL" id="GBN99290.1"/>
    </source>
</evidence>
<evidence type="ECO:0000313" key="3">
    <source>
        <dbReference type="Proteomes" id="UP000499080"/>
    </source>
</evidence>
<feature type="compositionally biased region" description="Polar residues" evidence="1">
    <location>
        <begin position="71"/>
        <end position="87"/>
    </location>
</feature>
<gene>
    <name evidence="2" type="ORF">AVEN_95460_1</name>
</gene>
<comment type="caution">
    <text evidence="2">The sequence shown here is derived from an EMBL/GenBank/DDBJ whole genome shotgun (WGS) entry which is preliminary data.</text>
</comment>
<keyword evidence="3" id="KW-1185">Reference proteome</keyword>
<dbReference type="EMBL" id="BGPR01028245">
    <property type="protein sequence ID" value="GBN99290.1"/>
    <property type="molecule type" value="Genomic_DNA"/>
</dbReference>
<evidence type="ECO:0000256" key="1">
    <source>
        <dbReference type="SAM" id="MobiDB-lite"/>
    </source>
</evidence>